<sequence length="415" mass="46638">MGPDEIHPRVLKELANEVAKPLAIIFEKSWQTVEVPDDWKKGNITPIFKKGKMDDPGNYRPVSLTSVPGKIWEQILLEGMLGHMKNNKVLGDSQHGSTKGKSCLTNLVAIYDGATKVMDRGGAVDVIYLDLCKVLDTVPHDILVSKLECHQFDRWTTRWIKNWLDGRTQRVVVNGSVSGWRPVTSGVPQGSVLGPVLFNIFVTDMDSGIECALSKFADDTKLCGSVDTLEGRNAIERDLDMLVRWADVNLIKFTHAKCKVLHLGQGNPRHSYRLGKKEIHGSPAENDLGVLVNVKMNMSQQCALTAQKANRILGCIKRSVTSRSKEVILPLYSALVRPHLEYCVQFWCPQHKKDMELLEQVQRRAMRMIRGLEHLPYEDRLRKLALFSLEKAVRRPHSSLPVSERGPTGMLGTIH</sequence>
<dbReference type="InterPro" id="IPR043502">
    <property type="entry name" value="DNA/RNA_pol_sf"/>
</dbReference>
<dbReference type="PROSITE" id="PS50878">
    <property type="entry name" value="RT_POL"/>
    <property type="match status" value="1"/>
</dbReference>
<protein>
    <submittedName>
        <fullName evidence="1">Uncharacterized protein</fullName>
    </submittedName>
</protein>
<reference evidence="1" key="1">
    <citation type="submission" date="2020-03" db="EMBL/GenBank/DDBJ databases">
        <title>Melopsittacus undulatus (budgerigar) genome, bMelUnd1, maternal haplotype with Z.</title>
        <authorList>
            <person name="Gedman G."/>
            <person name="Mountcastle J."/>
            <person name="Haase B."/>
            <person name="Formenti G."/>
            <person name="Wright T."/>
            <person name="Apodaca J."/>
            <person name="Pelan S."/>
            <person name="Chow W."/>
            <person name="Rhie A."/>
            <person name="Howe K."/>
            <person name="Fedrigo O."/>
            <person name="Jarvis E.D."/>
        </authorList>
    </citation>
    <scope>NUCLEOTIDE SEQUENCE [LARGE SCALE GENOMIC DNA]</scope>
</reference>
<reference evidence="1" key="2">
    <citation type="submission" date="2025-08" db="UniProtKB">
        <authorList>
            <consortium name="Ensembl"/>
        </authorList>
    </citation>
    <scope>IDENTIFICATION</scope>
</reference>
<organism evidence="1 2">
    <name type="scientific">Melopsittacus undulatus</name>
    <name type="common">Budgerigar</name>
    <name type="synonym">Psittacus undulatus</name>
    <dbReference type="NCBI Taxonomy" id="13146"/>
    <lineage>
        <taxon>Eukaryota</taxon>
        <taxon>Metazoa</taxon>
        <taxon>Chordata</taxon>
        <taxon>Craniata</taxon>
        <taxon>Vertebrata</taxon>
        <taxon>Euteleostomi</taxon>
        <taxon>Archelosauria</taxon>
        <taxon>Archosauria</taxon>
        <taxon>Dinosauria</taxon>
        <taxon>Saurischia</taxon>
        <taxon>Theropoda</taxon>
        <taxon>Coelurosauria</taxon>
        <taxon>Aves</taxon>
        <taxon>Neognathae</taxon>
        <taxon>Neoaves</taxon>
        <taxon>Telluraves</taxon>
        <taxon>Australaves</taxon>
        <taxon>Psittaciformes</taxon>
        <taxon>Psittaculidae</taxon>
        <taxon>Melopsittacus</taxon>
    </lineage>
</organism>
<dbReference type="Pfam" id="PF00078">
    <property type="entry name" value="RVT_1"/>
    <property type="match status" value="1"/>
</dbReference>
<dbReference type="AlphaFoldDB" id="A0A8V5FKR6"/>
<dbReference type="Ensembl" id="ENSMUNT00000031095.1">
    <property type="protein sequence ID" value="ENSMUNP00000031963.1"/>
    <property type="gene ID" value="ENSMUNG00000020480.1"/>
</dbReference>
<evidence type="ECO:0000313" key="1">
    <source>
        <dbReference type="Ensembl" id="ENSMUNP00000031963.1"/>
    </source>
</evidence>
<dbReference type="SUPFAM" id="SSF56672">
    <property type="entry name" value="DNA/RNA polymerases"/>
    <property type="match status" value="1"/>
</dbReference>
<dbReference type="InterPro" id="IPR000477">
    <property type="entry name" value="RT_dom"/>
</dbReference>
<reference evidence="1" key="3">
    <citation type="submission" date="2025-09" db="UniProtKB">
        <authorList>
            <consortium name="Ensembl"/>
        </authorList>
    </citation>
    <scope>IDENTIFICATION</scope>
</reference>
<proteinExistence type="predicted"/>
<dbReference type="Proteomes" id="UP000694405">
    <property type="component" value="Chromosome 2"/>
</dbReference>
<keyword evidence="2" id="KW-1185">Reference proteome</keyword>
<evidence type="ECO:0000313" key="2">
    <source>
        <dbReference type="Proteomes" id="UP000694405"/>
    </source>
</evidence>
<dbReference type="PANTHER" id="PTHR33332">
    <property type="entry name" value="REVERSE TRANSCRIPTASE DOMAIN-CONTAINING PROTEIN"/>
    <property type="match status" value="1"/>
</dbReference>
<name>A0A8V5FKR6_MELUD</name>
<dbReference type="CDD" id="cd01650">
    <property type="entry name" value="RT_nLTR_like"/>
    <property type="match status" value="1"/>
</dbReference>
<accession>A0A8V5FKR6</accession>